<evidence type="ECO:0000313" key="5">
    <source>
        <dbReference type="Proteomes" id="UP000676649"/>
    </source>
</evidence>
<name>A0A975MMP1_9GAMM</name>
<dbReference type="CDD" id="cd03801">
    <property type="entry name" value="GT4_PimA-like"/>
    <property type="match status" value="1"/>
</dbReference>
<keyword evidence="1" id="KW-0808">Transferase</keyword>
<dbReference type="Proteomes" id="UP000676649">
    <property type="component" value="Chromosome"/>
</dbReference>
<protein>
    <submittedName>
        <fullName evidence="4">Glycosyltransferase family 4 protein</fullName>
    </submittedName>
</protein>
<dbReference type="EMBL" id="CP073754">
    <property type="protein sequence ID" value="QWF70708.1"/>
    <property type="molecule type" value="Genomic_DNA"/>
</dbReference>
<dbReference type="GO" id="GO:0016757">
    <property type="term" value="F:glycosyltransferase activity"/>
    <property type="evidence" value="ECO:0007669"/>
    <property type="project" value="InterPro"/>
</dbReference>
<reference evidence="4" key="1">
    <citation type="submission" date="2021-04" db="EMBL/GenBank/DDBJ databases">
        <title>Draft genome sequence data of methanotrophic Methylovulum sp. strain S1L and Methylomonas sp. strain S2AM isolated from boreal lake water columns.</title>
        <authorList>
            <person name="Rissanen A.J."/>
            <person name="Mangayil R."/>
            <person name="Svenning M.M."/>
            <person name="Khanongnuch R."/>
        </authorList>
    </citation>
    <scope>NUCLEOTIDE SEQUENCE</scope>
    <source>
        <strain evidence="4">S2AM</strain>
    </source>
</reference>
<dbReference type="Gene3D" id="3.40.50.2000">
    <property type="entry name" value="Glycogen Phosphorylase B"/>
    <property type="match status" value="2"/>
</dbReference>
<dbReference type="PANTHER" id="PTHR46401:SF2">
    <property type="entry name" value="GLYCOSYLTRANSFERASE WBBK-RELATED"/>
    <property type="match status" value="1"/>
</dbReference>
<dbReference type="GO" id="GO:0009103">
    <property type="term" value="P:lipopolysaccharide biosynthetic process"/>
    <property type="evidence" value="ECO:0007669"/>
    <property type="project" value="TreeGrafter"/>
</dbReference>
<dbReference type="RefSeq" id="WP_215582120.1">
    <property type="nucleotide sequence ID" value="NZ_CP073754.1"/>
</dbReference>
<evidence type="ECO:0000259" key="3">
    <source>
        <dbReference type="Pfam" id="PF13439"/>
    </source>
</evidence>
<accession>A0A975MMP1</accession>
<dbReference type="SUPFAM" id="SSF53756">
    <property type="entry name" value="UDP-Glycosyltransferase/glycogen phosphorylase"/>
    <property type="match status" value="1"/>
</dbReference>
<dbReference type="KEGG" id="mpad:KEF85_15515"/>
<sequence>MTLHIAIAAPIATEHVAHLLSGTTDDLPKGNSDAPFTSVLIAELLRQGHKVSAFTTDTGMYPDKQIVKAQGTNFDLYICAQRRHAWRPNSWRPGRALDAFGYERRLLAKAISAAQPDIIHAHWSYEFALAAIKTGLPHLISCHDAPAVVLRFSPYPYRAIRYLMARQVFRRGSHFSTVSEYMVEQLQHYVRSKIAVVPNPLADYVLSSGHIRQTPDSWQIGLICNGWDARKNPKPALQAFAMLHANQPLAKLHVYGHGFGSGQEAEIWCREQNISSGIVFHGATPHRQLISQLDKLDLLLHPAREESFGVVLAEAMALGLPIVAGKFSGAVPWVVGADNNDTVSCAVLTDINDAHAILTAIEAAMDQDYAIRSAAGFHRARQLFGSIQVADAYLALCRQILLQSATSVS</sequence>
<keyword evidence="5" id="KW-1185">Reference proteome</keyword>
<dbReference type="InterPro" id="IPR028098">
    <property type="entry name" value="Glyco_trans_4-like_N"/>
</dbReference>
<dbReference type="PANTHER" id="PTHR46401">
    <property type="entry name" value="GLYCOSYLTRANSFERASE WBBK-RELATED"/>
    <property type="match status" value="1"/>
</dbReference>
<feature type="domain" description="Glycosyl transferase family 1" evidence="2">
    <location>
        <begin position="229"/>
        <end position="368"/>
    </location>
</feature>
<evidence type="ECO:0000313" key="4">
    <source>
        <dbReference type="EMBL" id="QWF70708.1"/>
    </source>
</evidence>
<proteinExistence type="predicted"/>
<dbReference type="Pfam" id="PF00534">
    <property type="entry name" value="Glycos_transf_1"/>
    <property type="match status" value="1"/>
</dbReference>
<dbReference type="AlphaFoldDB" id="A0A975MMP1"/>
<evidence type="ECO:0000259" key="2">
    <source>
        <dbReference type="Pfam" id="PF00534"/>
    </source>
</evidence>
<dbReference type="Pfam" id="PF13439">
    <property type="entry name" value="Glyco_transf_4"/>
    <property type="match status" value="1"/>
</dbReference>
<dbReference type="InterPro" id="IPR001296">
    <property type="entry name" value="Glyco_trans_1"/>
</dbReference>
<gene>
    <name evidence="4" type="ORF">KEF85_15515</name>
</gene>
<feature type="domain" description="Glycosyltransferase subfamily 4-like N-terminal" evidence="3">
    <location>
        <begin position="40"/>
        <end position="200"/>
    </location>
</feature>
<organism evidence="4 5">
    <name type="scientific">Methylomonas paludis</name>
    <dbReference type="NCBI Taxonomy" id="1173101"/>
    <lineage>
        <taxon>Bacteria</taxon>
        <taxon>Pseudomonadati</taxon>
        <taxon>Pseudomonadota</taxon>
        <taxon>Gammaproteobacteria</taxon>
        <taxon>Methylococcales</taxon>
        <taxon>Methylococcaceae</taxon>
        <taxon>Methylomonas</taxon>
    </lineage>
</organism>
<evidence type="ECO:0000256" key="1">
    <source>
        <dbReference type="ARBA" id="ARBA00022679"/>
    </source>
</evidence>